<gene>
    <name evidence="1" type="ORF">FHW12_003167</name>
</gene>
<organism evidence="1 2">
    <name type="scientific">Dokdonella fugitiva</name>
    <dbReference type="NCBI Taxonomy" id="328517"/>
    <lineage>
        <taxon>Bacteria</taxon>
        <taxon>Pseudomonadati</taxon>
        <taxon>Pseudomonadota</taxon>
        <taxon>Gammaproteobacteria</taxon>
        <taxon>Lysobacterales</taxon>
        <taxon>Rhodanobacteraceae</taxon>
        <taxon>Dokdonella</taxon>
    </lineage>
</organism>
<evidence type="ECO:0000313" key="2">
    <source>
        <dbReference type="Proteomes" id="UP000550401"/>
    </source>
</evidence>
<dbReference type="RefSeq" id="WP_182531976.1">
    <property type="nucleotide sequence ID" value="NZ_JACGXL010000005.1"/>
</dbReference>
<dbReference type="AlphaFoldDB" id="A0A839F9V2"/>
<dbReference type="EMBL" id="JACGXL010000005">
    <property type="protein sequence ID" value="MBA8888931.1"/>
    <property type="molecule type" value="Genomic_DNA"/>
</dbReference>
<comment type="caution">
    <text evidence="1">The sequence shown here is derived from an EMBL/GenBank/DDBJ whole genome shotgun (WGS) entry which is preliminary data.</text>
</comment>
<name>A0A839F9V2_9GAMM</name>
<reference evidence="1 2" key="1">
    <citation type="submission" date="2020-07" db="EMBL/GenBank/DDBJ databases">
        <title>Genomic Encyclopedia of Type Strains, Phase IV (KMG-V): Genome sequencing to study the core and pangenomes of soil and plant-associated prokaryotes.</title>
        <authorList>
            <person name="Whitman W."/>
        </authorList>
    </citation>
    <scope>NUCLEOTIDE SEQUENCE [LARGE SCALE GENOMIC DNA]</scope>
    <source>
        <strain evidence="1 2">RH2WT43</strain>
    </source>
</reference>
<sequence length="155" mass="17061">MSQATLSLSFTDAQATAIDAALTELEAQFAALVAMPAGERRRLMKMGDKSEAFCRQTLSLLDQNRQLVPQSMGLTDVQQSLDALDWMRPRMQRLIRLGERLSNTDTVVGATIMQASLQGYALLKVTGRHQGLEGLRETLGARFSRRPKVPEAKAA</sequence>
<evidence type="ECO:0000313" key="1">
    <source>
        <dbReference type="EMBL" id="MBA8888931.1"/>
    </source>
</evidence>
<proteinExistence type="predicted"/>
<keyword evidence="2" id="KW-1185">Reference proteome</keyword>
<accession>A0A839F9V2</accession>
<dbReference type="Proteomes" id="UP000550401">
    <property type="component" value="Unassembled WGS sequence"/>
</dbReference>
<protein>
    <submittedName>
        <fullName evidence="1">Uncharacterized protein</fullName>
    </submittedName>
</protein>